<dbReference type="GO" id="GO:0043531">
    <property type="term" value="F:ADP binding"/>
    <property type="evidence" value="ECO:0007669"/>
    <property type="project" value="InterPro"/>
</dbReference>
<dbReference type="Pfam" id="PF18052">
    <property type="entry name" value="Rx_N"/>
    <property type="match status" value="1"/>
</dbReference>
<evidence type="ECO:0000256" key="4">
    <source>
        <dbReference type="ARBA" id="ARBA00022840"/>
    </source>
</evidence>
<evidence type="ECO:0008006" key="9">
    <source>
        <dbReference type="Google" id="ProtNLM"/>
    </source>
</evidence>
<evidence type="ECO:0000259" key="6">
    <source>
        <dbReference type="Pfam" id="PF00931"/>
    </source>
</evidence>
<evidence type="ECO:0000256" key="1">
    <source>
        <dbReference type="ARBA" id="ARBA00022737"/>
    </source>
</evidence>
<dbReference type="AlphaFoldDB" id="A0A2N9IL75"/>
<evidence type="ECO:0000256" key="3">
    <source>
        <dbReference type="ARBA" id="ARBA00022821"/>
    </source>
</evidence>
<organism evidence="8">
    <name type="scientific">Fagus sylvatica</name>
    <name type="common">Beechnut</name>
    <dbReference type="NCBI Taxonomy" id="28930"/>
    <lineage>
        <taxon>Eukaryota</taxon>
        <taxon>Viridiplantae</taxon>
        <taxon>Streptophyta</taxon>
        <taxon>Embryophyta</taxon>
        <taxon>Tracheophyta</taxon>
        <taxon>Spermatophyta</taxon>
        <taxon>Magnoliopsida</taxon>
        <taxon>eudicotyledons</taxon>
        <taxon>Gunneridae</taxon>
        <taxon>Pentapetalae</taxon>
        <taxon>rosids</taxon>
        <taxon>fabids</taxon>
        <taxon>Fagales</taxon>
        <taxon>Fagaceae</taxon>
        <taxon>Fagus</taxon>
    </lineage>
</organism>
<evidence type="ECO:0000259" key="7">
    <source>
        <dbReference type="Pfam" id="PF18052"/>
    </source>
</evidence>
<keyword evidence="4" id="KW-0067">ATP-binding</keyword>
<dbReference type="Gene3D" id="1.20.5.4130">
    <property type="match status" value="1"/>
</dbReference>
<name>A0A2N9IL75_FAGSY</name>
<dbReference type="GO" id="GO:0006952">
    <property type="term" value="P:defense response"/>
    <property type="evidence" value="ECO:0007669"/>
    <property type="project" value="UniProtKB-KW"/>
</dbReference>
<keyword evidence="1" id="KW-0677">Repeat</keyword>
<dbReference type="PANTHER" id="PTHR36766">
    <property type="entry name" value="PLANT BROAD-SPECTRUM MILDEW RESISTANCE PROTEIN RPW8"/>
    <property type="match status" value="1"/>
</dbReference>
<keyword evidence="2" id="KW-0547">Nucleotide-binding</keyword>
<dbReference type="InterPro" id="IPR027417">
    <property type="entry name" value="P-loop_NTPase"/>
</dbReference>
<feature type="coiled-coil region" evidence="5">
    <location>
        <begin position="31"/>
        <end position="135"/>
    </location>
</feature>
<accession>A0A2N9IL75</accession>
<dbReference type="SUPFAM" id="SSF52540">
    <property type="entry name" value="P-loop containing nucleoside triphosphate hydrolases"/>
    <property type="match status" value="1"/>
</dbReference>
<feature type="domain" description="NB-ARC" evidence="6">
    <location>
        <begin position="185"/>
        <end position="275"/>
    </location>
</feature>
<sequence length="284" mass="32557">MAHPLLSTIAEQLGPSIDSEFSLIANVDEEVRKLESKLPTVQAILNDAEKRQVKEEAVKLWLEKLKDVYNKINNVLNEKKEKEEEEEKAENSTAKRRKVWSFFNFKFSVPSIFQHRSFASKIKELNENLDEIIKEREMYGFDLTRAIGEVERPKTTSFVDVSEIRGRDEVKNELVSILLGNGVAKAIIESVDRQSPNMTTLQSLLDGICDKIRGKKFFLVLDDVWTEESTIWEPFRLTLRNGAQGSRILVTTRKNRVAEMMRSAPMINMGVLSNDHIESPSRES</sequence>
<dbReference type="PANTHER" id="PTHR36766:SF45">
    <property type="entry name" value="NB-ARC DOMAIN-CONTAINING PROTEIN"/>
    <property type="match status" value="1"/>
</dbReference>
<evidence type="ECO:0000256" key="2">
    <source>
        <dbReference type="ARBA" id="ARBA00022741"/>
    </source>
</evidence>
<evidence type="ECO:0000256" key="5">
    <source>
        <dbReference type="SAM" id="Coils"/>
    </source>
</evidence>
<dbReference type="Pfam" id="PF00931">
    <property type="entry name" value="NB-ARC"/>
    <property type="match status" value="1"/>
</dbReference>
<feature type="domain" description="Disease resistance N-terminal" evidence="7">
    <location>
        <begin position="6"/>
        <end position="91"/>
    </location>
</feature>
<dbReference type="EMBL" id="OIVN01006155">
    <property type="protein sequence ID" value="SPD26396.1"/>
    <property type="molecule type" value="Genomic_DNA"/>
</dbReference>
<dbReference type="InterPro" id="IPR002182">
    <property type="entry name" value="NB-ARC"/>
</dbReference>
<keyword evidence="3" id="KW-0611">Plant defense</keyword>
<evidence type="ECO:0000313" key="8">
    <source>
        <dbReference type="EMBL" id="SPD26396.1"/>
    </source>
</evidence>
<protein>
    <recommendedName>
        <fullName evidence="9">NB-ARC domain-containing protein</fullName>
    </recommendedName>
</protein>
<reference evidence="8" key="1">
    <citation type="submission" date="2018-02" db="EMBL/GenBank/DDBJ databases">
        <authorList>
            <person name="Cohen D.B."/>
            <person name="Kent A.D."/>
        </authorList>
    </citation>
    <scope>NUCLEOTIDE SEQUENCE</scope>
</reference>
<dbReference type="GO" id="GO:0005524">
    <property type="term" value="F:ATP binding"/>
    <property type="evidence" value="ECO:0007669"/>
    <property type="project" value="UniProtKB-KW"/>
</dbReference>
<dbReference type="InterPro" id="IPR041118">
    <property type="entry name" value="Rx_N"/>
</dbReference>
<dbReference type="Gene3D" id="3.40.50.300">
    <property type="entry name" value="P-loop containing nucleotide triphosphate hydrolases"/>
    <property type="match status" value="1"/>
</dbReference>
<proteinExistence type="predicted"/>
<gene>
    <name evidence="8" type="ORF">FSB_LOCUS54278</name>
</gene>
<keyword evidence="5" id="KW-0175">Coiled coil</keyword>